<accession>A0ACC2XUF8</accession>
<proteinExistence type="predicted"/>
<reference evidence="1" key="1">
    <citation type="submission" date="2023-04" db="EMBL/GenBank/DDBJ databases">
        <title>Draft Genome sequencing of Naganishia species isolated from polar environments using Oxford Nanopore Technology.</title>
        <authorList>
            <person name="Leo P."/>
            <person name="Venkateswaran K."/>
        </authorList>
    </citation>
    <scope>NUCLEOTIDE SEQUENCE</scope>
    <source>
        <strain evidence="1">DBVPG 5303</strain>
    </source>
</reference>
<evidence type="ECO:0000313" key="1">
    <source>
        <dbReference type="EMBL" id="KAJ9127235.1"/>
    </source>
</evidence>
<protein>
    <submittedName>
        <fullName evidence="1">Uncharacterized protein</fullName>
    </submittedName>
</protein>
<evidence type="ECO:0000313" key="2">
    <source>
        <dbReference type="Proteomes" id="UP001234202"/>
    </source>
</evidence>
<name>A0ACC2XUF8_9TREE</name>
<keyword evidence="2" id="KW-1185">Reference proteome</keyword>
<dbReference type="Proteomes" id="UP001234202">
    <property type="component" value="Unassembled WGS sequence"/>
</dbReference>
<gene>
    <name evidence="1" type="ORF">QFC24_001473</name>
</gene>
<organism evidence="1 2">
    <name type="scientific">Naganishia onofrii</name>
    <dbReference type="NCBI Taxonomy" id="1851511"/>
    <lineage>
        <taxon>Eukaryota</taxon>
        <taxon>Fungi</taxon>
        <taxon>Dikarya</taxon>
        <taxon>Basidiomycota</taxon>
        <taxon>Agaricomycotina</taxon>
        <taxon>Tremellomycetes</taxon>
        <taxon>Filobasidiales</taxon>
        <taxon>Filobasidiaceae</taxon>
        <taxon>Naganishia</taxon>
    </lineage>
</organism>
<dbReference type="EMBL" id="JASBWV010000003">
    <property type="protein sequence ID" value="KAJ9127235.1"/>
    <property type="molecule type" value="Genomic_DNA"/>
</dbReference>
<comment type="caution">
    <text evidence="1">The sequence shown here is derived from an EMBL/GenBank/DDBJ whole genome shotgun (WGS) entry which is preliminary data.</text>
</comment>
<sequence length="465" mass="50620">MHVADLVKRFQLSSVLDLEEEPQDVSQAMTRTASEQHWEASDSENESNPRPRLRRGKTDGYAQKPRHTVRHNTLSDGDRSYAANASRIPTISAIRRPPHPARTNVSQESLQPCAEVMRESLAHASRLPPSLQHMVSGPSSATGHVRRQKAELSSIGKGKAPVRGGLEQDIAAAAATTQKSSKHPGTRVSTIARHFDRLTREAERDRQKRINQARGRRARPVGMTNAKIQVFNNVRDAFRDESDSASSEADDEDDNDNENEASASEKEQASHCPPSSAKSIPANLDGKTHAVVEAQINDVQPSTATLPEDAILSTSSGKRFSTETLPSAIQSSSISNSDVPTDVSFKDRLQITLPPFDTSTPLLSVPPTPLLTGIVESKPTNIHVSLVSESEGGSIGHERSSILKTLSNLWAFRTGEGTPLEYPLYVAEYSKGGMIHANSFDAGLYRNIYSLTLGSLSARMNPRLS</sequence>